<dbReference type="PANTHER" id="PTHR16320">
    <property type="entry name" value="SPHINGOMYELINASE FAMILY MEMBER"/>
    <property type="match status" value="1"/>
</dbReference>
<dbReference type="EMBL" id="BRXW01000054">
    <property type="protein sequence ID" value="GMI03202.1"/>
    <property type="molecule type" value="Genomic_DNA"/>
</dbReference>
<accession>A0A9W7CAX7</accession>
<protein>
    <recommendedName>
        <fullName evidence="2">Endonuclease/exonuclease/phosphatase domain-containing protein</fullName>
    </recommendedName>
</protein>
<comment type="similarity">
    <text evidence="1">Belongs to the neutral sphingomyelinase family.</text>
</comment>
<name>A0A9W7CAX7_9STRA</name>
<proteinExistence type="inferred from homology"/>
<dbReference type="AlphaFoldDB" id="A0A9W7CAX7"/>
<sequence length="388" mass="43025">MPPSKPEKLRLLTLNICVHLPGGRNAYNIALVKNSSAGVFALFVIGFGLSDISNAGLCVLLVLLALPLSVIVAQPCSMFLSAVIFALKRDQFSEFKKERIDMLFDEGILQQYDVITVQELYGGWFVGSRYYQNYMKDVCKKAGLGYSCFAGRPKLPRILFDQGLAIFSRHPIMRSKRHVFSRQSIWDYMFVSRASLYAEVAVGDSGIAHVFTLHTAPSLDDMKKRTKLASLLAERVPTVRVQGSELFKFIGEMVKGGEGGEGRTGVTVVMGDFNIRAGEGDYNYFSENLGSEYGLVDITKKKDGGWDSTFGVNDKNGKPVETLLTSPGLRGKPQTLDFIFTDAKPLQESRVLLLENKDESTRDKFQCVSDHLGLESVVEVTVDGRTKR</sequence>
<dbReference type="OrthoDB" id="40902at2759"/>
<evidence type="ECO:0000259" key="2">
    <source>
        <dbReference type="Pfam" id="PF03372"/>
    </source>
</evidence>
<reference evidence="4" key="1">
    <citation type="journal article" date="2023" name="Commun. Biol.">
        <title>Genome analysis of Parmales, the sister group of diatoms, reveals the evolutionary specialization of diatoms from phago-mixotrophs to photoautotrophs.</title>
        <authorList>
            <person name="Ban H."/>
            <person name="Sato S."/>
            <person name="Yoshikawa S."/>
            <person name="Yamada K."/>
            <person name="Nakamura Y."/>
            <person name="Ichinomiya M."/>
            <person name="Sato N."/>
            <person name="Blanc-Mathieu R."/>
            <person name="Endo H."/>
            <person name="Kuwata A."/>
            <person name="Ogata H."/>
        </authorList>
    </citation>
    <scope>NUCLEOTIDE SEQUENCE [LARGE SCALE GENOMIC DNA]</scope>
    <source>
        <strain evidence="4">NIES 3700</strain>
    </source>
</reference>
<organism evidence="3 4">
    <name type="scientific">Triparma laevis f. longispina</name>
    <dbReference type="NCBI Taxonomy" id="1714387"/>
    <lineage>
        <taxon>Eukaryota</taxon>
        <taxon>Sar</taxon>
        <taxon>Stramenopiles</taxon>
        <taxon>Ochrophyta</taxon>
        <taxon>Bolidophyceae</taxon>
        <taxon>Parmales</taxon>
        <taxon>Triparmaceae</taxon>
        <taxon>Triparma</taxon>
    </lineage>
</organism>
<gene>
    <name evidence="3" type="ORF">TrLO_g14998</name>
</gene>
<feature type="domain" description="Endonuclease/exonuclease/phosphatase" evidence="2">
    <location>
        <begin position="108"/>
        <end position="371"/>
    </location>
</feature>
<dbReference type="PANTHER" id="PTHR16320:SF23">
    <property type="entry name" value="SPHINGOMYELINASE C 1"/>
    <property type="match status" value="1"/>
</dbReference>
<evidence type="ECO:0000313" key="4">
    <source>
        <dbReference type="Proteomes" id="UP001165122"/>
    </source>
</evidence>
<dbReference type="Proteomes" id="UP001165122">
    <property type="component" value="Unassembled WGS sequence"/>
</dbReference>
<dbReference type="Gene3D" id="3.60.10.10">
    <property type="entry name" value="Endonuclease/exonuclease/phosphatase"/>
    <property type="match status" value="1"/>
</dbReference>
<comment type="caution">
    <text evidence="3">The sequence shown here is derived from an EMBL/GenBank/DDBJ whole genome shotgun (WGS) entry which is preliminary data.</text>
</comment>
<evidence type="ECO:0000256" key="1">
    <source>
        <dbReference type="ARBA" id="ARBA00006335"/>
    </source>
</evidence>
<evidence type="ECO:0000313" key="3">
    <source>
        <dbReference type="EMBL" id="GMI03202.1"/>
    </source>
</evidence>
<dbReference type="InterPro" id="IPR038772">
    <property type="entry name" value="Sph/SMPD2-like"/>
</dbReference>
<dbReference type="SUPFAM" id="SSF56219">
    <property type="entry name" value="DNase I-like"/>
    <property type="match status" value="1"/>
</dbReference>
<keyword evidence="4" id="KW-1185">Reference proteome</keyword>
<dbReference type="Pfam" id="PF03372">
    <property type="entry name" value="Exo_endo_phos"/>
    <property type="match status" value="1"/>
</dbReference>
<dbReference type="InterPro" id="IPR005135">
    <property type="entry name" value="Endo/exonuclease/phosphatase"/>
</dbReference>
<dbReference type="GO" id="GO:0004767">
    <property type="term" value="F:sphingomyelin phosphodiesterase activity"/>
    <property type="evidence" value="ECO:0007669"/>
    <property type="project" value="InterPro"/>
</dbReference>
<dbReference type="InterPro" id="IPR036691">
    <property type="entry name" value="Endo/exonu/phosph_ase_sf"/>
</dbReference>